<keyword evidence="2" id="KW-1185">Reference proteome</keyword>
<dbReference type="EMBL" id="CAUEEQ010019077">
    <property type="protein sequence ID" value="CAJ0941564.1"/>
    <property type="molecule type" value="Genomic_DNA"/>
</dbReference>
<proteinExistence type="predicted"/>
<evidence type="ECO:0000313" key="2">
    <source>
        <dbReference type="Proteomes" id="UP001176940"/>
    </source>
</evidence>
<gene>
    <name evidence="1" type="ORF">RIMI_LOCUS9275125</name>
</gene>
<evidence type="ECO:0000313" key="1">
    <source>
        <dbReference type="EMBL" id="CAJ0941564.1"/>
    </source>
</evidence>
<sequence length="187" mass="21360">MTQVLRHPKCQCYYPVLRVSVSLYCTQSVNSAIQNPECNYPVLRVSVSLSITLSLCHYLVPKCHYPVPSVSIIIHYPDYKCYYPVPRVSVSLSNTPSVSVINLHPEEFQRRGDAREKSCMRLWEEEIRGESRRSCEIILYRKCQRHYTVPQVSASLSCTPSVSIIILYPSVSVIILYPKCQCNCPAP</sequence>
<dbReference type="Proteomes" id="UP001176940">
    <property type="component" value="Unassembled WGS sequence"/>
</dbReference>
<protein>
    <submittedName>
        <fullName evidence="1">Uncharacterized protein</fullName>
    </submittedName>
</protein>
<name>A0ABN9LJ67_9NEOB</name>
<organism evidence="1 2">
    <name type="scientific">Ranitomeya imitator</name>
    <name type="common">mimic poison frog</name>
    <dbReference type="NCBI Taxonomy" id="111125"/>
    <lineage>
        <taxon>Eukaryota</taxon>
        <taxon>Metazoa</taxon>
        <taxon>Chordata</taxon>
        <taxon>Craniata</taxon>
        <taxon>Vertebrata</taxon>
        <taxon>Euteleostomi</taxon>
        <taxon>Amphibia</taxon>
        <taxon>Batrachia</taxon>
        <taxon>Anura</taxon>
        <taxon>Neobatrachia</taxon>
        <taxon>Hyloidea</taxon>
        <taxon>Dendrobatidae</taxon>
        <taxon>Dendrobatinae</taxon>
        <taxon>Ranitomeya</taxon>
    </lineage>
</organism>
<comment type="caution">
    <text evidence="1">The sequence shown here is derived from an EMBL/GenBank/DDBJ whole genome shotgun (WGS) entry which is preliminary data.</text>
</comment>
<accession>A0ABN9LJ67</accession>
<reference evidence="1" key="1">
    <citation type="submission" date="2023-07" db="EMBL/GenBank/DDBJ databases">
        <authorList>
            <person name="Stuckert A."/>
        </authorList>
    </citation>
    <scope>NUCLEOTIDE SEQUENCE</scope>
</reference>